<feature type="domain" description="F-box" evidence="1">
    <location>
        <begin position="118"/>
        <end position="148"/>
    </location>
</feature>
<gene>
    <name evidence="3" type="ORF">GOP47_0009099</name>
</gene>
<dbReference type="Pfam" id="PF24750">
    <property type="entry name" value="b-prop_At3g26010-like"/>
    <property type="match status" value="1"/>
</dbReference>
<dbReference type="Proteomes" id="UP000886520">
    <property type="component" value="Chromosome 8"/>
</dbReference>
<dbReference type="InterPro" id="IPR050796">
    <property type="entry name" value="SCF_F-box_component"/>
</dbReference>
<dbReference type="CDD" id="cd09917">
    <property type="entry name" value="F-box_SF"/>
    <property type="match status" value="1"/>
</dbReference>
<dbReference type="Pfam" id="PF00646">
    <property type="entry name" value="F-box"/>
    <property type="match status" value="1"/>
</dbReference>
<dbReference type="SUPFAM" id="SSF81383">
    <property type="entry name" value="F-box domain"/>
    <property type="match status" value="1"/>
</dbReference>
<feature type="domain" description="F-box protein At3g26010-like beta-propeller" evidence="2">
    <location>
        <begin position="238"/>
        <end position="320"/>
    </location>
</feature>
<evidence type="ECO:0008006" key="5">
    <source>
        <dbReference type="Google" id="ProtNLM"/>
    </source>
</evidence>
<evidence type="ECO:0000259" key="1">
    <source>
        <dbReference type="Pfam" id="PF00646"/>
    </source>
</evidence>
<name>A0A9D4ZIS1_ADICA</name>
<dbReference type="InterPro" id="IPR036047">
    <property type="entry name" value="F-box-like_dom_sf"/>
</dbReference>
<sequence length="503" mass="56377">MAEDRAEKKTCCAEHRVALINESVGLPLIVLANLNFLQCFLCSSRPSVPSPAPSLDEFFYEYSAAVSARSLRRSGAFCPGTPACRERSIIDKKEADCGGDDDGGADHDEGQLPLHLLLSDSVLSHLPLADVIRARYVSKAWMSTINDVLHNPCSKVHPYIRRPCLMLLHPGSEKIGASAALSVFEFSSTAWLTKPILFPSKASYLVGASHGLFCFATDSPVQRDSFMHESKISFINNNIDFFVGNPLTETWALLPRPPSTHCKGAGNEAAVAYAFVVYINSNSPHSLGFKLVKIQSRNMWNNVFIYDSSTGRWGEDRFQGRYIQHTFFETPELLHSFNEWGSLECSYNLLTRTLETRLLERAEDEDDMEGLICRLSFVDRCAERTFCVYRMRQGVFEQAFVGVVPCVWHNRPVGVFRLGDNAMWELVSEMPTNLLKEAVEEGSDGTDFVIGSNHTHCIFFILKGSSKMLVFDVLSSEWYTLPGCAYVPSFYPYKLNVFCEPLI</sequence>
<dbReference type="InterPro" id="IPR056592">
    <property type="entry name" value="Beta-prop_At3g26010-like"/>
</dbReference>
<protein>
    <recommendedName>
        <fullName evidence="5">F-box domain-containing protein</fullName>
    </recommendedName>
</protein>
<evidence type="ECO:0000259" key="2">
    <source>
        <dbReference type="Pfam" id="PF24750"/>
    </source>
</evidence>
<evidence type="ECO:0000313" key="4">
    <source>
        <dbReference type="Proteomes" id="UP000886520"/>
    </source>
</evidence>
<dbReference type="PANTHER" id="PTHR31672:SF2">
    <property type="entry name" value="F-BOX DOMAIN-CONTAINING PROTEIN"/>
    <property type="match status" value="1"/>
</dbReference>
<comment type="caution">
    <text evidence="3">The sequence shown here is derived from an EMBL/GenBank/DDBJ whole genome shotgun (WGS) entry which is preliminary data.</text>
</comment>
<evidence type="ECO:0000313" key="3">
    <source>
        <dbReference type="EMBL" id="KAI5077034.1"/>
    </source>
</evidence>
<organism evidence="3 4">
    <name type="scientific">Adiantum capillus-veneris</name>
    <name type="common">Maidenhair fern</name>
    <dbReference type="NCBI Taxonomy" id="13818"/>
    <lineage>
        <taxon>Eukaryota</taxon>
        <taxon>Viridiplantae</taxon>
        <taxon>Streptophyta</taxon>
        <taxon>Embryophyta</taxon>
        <taxon>Tracheophyta</taxon>
        <taxon>Polypodiopsida</taxon>
        <taxon>Polypodiidae</taxon>
        <taxon>Polypodiales</taxon>
        <taxon>Pteridineae</taxon>
        <taxon>Pteridaceae</taxon>
        <taxon>Vittarioideae</taxon>
        <taxon>Adiantum</taxon>
    </lineage>
</organism>
<dbReference type="EMBL" id="JABFUD020000008">
    <property type="protein sequence ID" value="KAI5077034.1"/>
    <property type="molecule type" value="Genomic_DNA"/>
</dbReference>
<reference evidence="3" key="1">
    <citation type="submission" date="2021-01" db="EMBL/GenBank/DDBJ databases">
        <title>Adiantum capillus-veneris genome.</title>
        <authorList>
            <person name="Fang Y."/>
            <person name="Liao Q."/>
        </authorList>
    </citation>
    <scope>NUCLEOTIDE SEQUENCE</scope>
    <source>
        <strain evidence="3">H3</strain>
        <tissue evidence="3">Leaf</tissue>
    </source>
</reference>
<accession>A0A9D4ZIS1</accession>
<dbReference type="AlphaFoldDB" id="A0A9D4ZIS1"/>
<dbReference type="PANTHER" id="PTHR31672">
    <property type="entry name" value="BNACNNG10540D PROTEIN"/>
    <property type="match status" value="1"/>
</dbReference>
<proteinExistence type="predicted"/>
<dbReference type="InterPro" id="IPR001810">
    <property type="entry name" value="F-box_dom"/>
</dbReference>
<keyword evidence="4" id="KW-1185">Reference proteome</keyword>
<dbReference type="OrthoDB" id="605328at2759"/>